<reference evidence="1" key="1">
    <citation type="submission" date="2019-12" db="EMBL/GenBank/DDBJ databases">
        <title>Genome sequencing and annotation of Brassica cretica.</title>
        <authorList>
            <person name="Studholme D.J."/>
            <person name="Sarris P.F."/>
        </authorList>
    </citation>
    <scope>NUCLEOTIDE SEQUENCE</scope>
    <source>
        <strain evidence="1">PFS-102/07</strain>
        <tissue evidence="1">Leaf</tissue>
    </source>
</reference>
<dbReference type="EMBL" id="QGKY02001925">
    <property type="protein sequence ID" value="KAF2545980.1"/>
    <property type="molecule type" value="Genomic_DNA"/>
</dbReference>
<evidence type="ECO:0000313" key="1">
    <source>
        <dbReference type="EMBL" id="KAF2545980.1"/>
    </source>
</evidence>
<protein>
    <submittedName>
        <fullName evidence="1">Uncharacterized protein</fullName>
    </submittedName>
</protein>
<accession>A0A8S9GLK6</accession>
<comment type="caution">
    <text evidence="1">The sequence shown here is derived from an EMBL/GenBank/DDBJ whole genome shotgun (WGS) entry which is preliminary data.</text>
</comment>
<gene>
    <name evidence="1" type="ORF">F2Q70_00020496</name>
</gene>
<proteinExistence type="predicted"/>
<sequence>MGMKPAKFVRIENAYGIIDPDQEYLCVYDLIEREREREKWRNNERSSMKENGASKQRSILKAEKIFIQAKGENVNSLSYYRNTLRRPICRMVFPSLRGLRAMMSDLAVDGI</sequence>
<organism evidence="1">
    <name type="scientific">Brassica cretica</name>
    <name type="common">Mustard</name>
    <dbReference type="NCBI Taxonomy" id="69181"/>
    <lineage>
        <taxon>Eukaryota</taxon>
        <taxon>Viridiplantae</taxon>
        <taxon>Streptophyta</taxon>
        <taxon>Embryophyta</taxon>
        <taxon>Tracheophyta</taxon>
        <taxon>Spermatophyta</taxon>
        <taxon>Magnoliopsida</taxon>
        <taxon>eudicotyledons</taxon>
        <taxon>Gunneridae</taxon>
        <taxon>Pentapetalae</taxon>
        <taxon>rosids</taxon>
        <taxon>malvids</taxon>
        <taxon>Brassicales</taxon>
        <taxon>Brassicaceae</taxon>
        <taxon>Brassiceae</taxon>
        <taxon>Brassica</taxon>
    </lineage>
</organism>
<dbReference type="AlphaFoldDB" id="A0A8S9GLK6"/>
<name>A0A8S9GLK6_BRACR</name>